<evidence type="ECO:0000313" key="3">
    <source>
        <dbReference type="EMBL" id="HIU93293.1"/>
    </source>
</evidence>
<evidence type="ECO:0000313" key="4">
    <source>
        <dbReference type="Proteomes" id="UP000886748"/>
    </source>
</evidence>
<sequence length="429" mass="48846">MHVQFSNVFSTISIQNKKLDNPILYTSSKLNNLDKDVFVKSNNVSFKGIQNKDTNKVDIKDTIIGASAAGALFLIPLITAAAIAKHQNPDEIFLSDGTYLGKTSEMFVDKNKASELGFEIDPEKFKSPNCFCDEINGVFKDFKNGIDINLKEGKYVDLNKGVYVNPDDQTSVIFTGGDAVPVIIPSFGGASVINGGGVPVYEPNDPFSPENIAHKMSMDKYLFERNNAPFSYQSKEEMNEYDGQFHRSFIIAERDKYLDHHQAQEPEQSFYERVKDFFKEPQYQNEPKIDLYDIWGREIITLQDKTGQTHYVALTDELSDLMHKQHISYETAQAFLSYSAEHPIQNYIKENYADYLNNLHFENPSMENFLCDIKHNDAQYSEGLQHAHTDTTSNNTDHDLNEDYLHNQDSFDEPTNTSHWCNDDISGLV</sequence>
<dbReference type="AlphaFoldDB" id="A0A9D1SRP7"/>
<feature type="compositionally biased region" description="Basic and acidic residues" evidence="1">
    <location>
        <begin position="396"/>
        <end position="406"/>
    </location>
</feature>
<reference evidence="3" key="1">
    <citation type="submission" date="2020-10" db="EMBL/GenBank/DDBJ databases">
        <authorList>
            <person name="Gilroy R."/>
        </authorList>
    </citation>
    <scope>NUCLEOTIDE SEQUENCE</scope>
    <source>
        <strain evidence="3">CHK154-7741</strain>
    </source>
</reference>
<keyword evidence="2" id="KW-0472">Membrane</keyword>
<accession>A0A9D1SRP7</accession>
<feature type="transmembrane region" description="Helical" evidence="2">
    <location>
        <begin position="62"/>
        <end position="84"/>
    </location>
</feature>
<dbReference type="EMBL" id="DVOD01000068">
    <property type="protein sequence ID" value="HIU93293.1"/>
    <property type="molecule type" value="Genomic_DNA"/>
</dbReference>
<comment type="caution">
    <text evidence="3">The sequence shown here is derived from an EMBL/GenBank/DDBJ whole genome shotgun (WGS) entry which is preliminary data.</text>
</comment>
<dbReference type="Proteomes" id="UP000886748">
    <property type="component" value="Unassembled WGS sequence"/>
</dbReference>
<protein>
    <submittedName>
        <fullName evidence="3">Uncharacterized protein</fullName>
    </submittedName>
</protein>
<feature type="region of interest" description="Disordered" evidence="1">
    <location>
        <begin position="384"/>
        <end position="416"/>
    </location>
</feature>
<keyword evidence="2" id="KW-1133">Transmembrane helix</keyword>
<reference evidence="3" key="2">
    <citation type="journal article" date="2021" name="PeerJ">
        <title>Extensive microbial diversity within the chicken gut microbiome revealed by metagenomics and culture.</title>
        <authorList>
            <person name="Gilroy R."/>
            <person name="Ravi A."/>
            <person name="Getino M."/>
            <person name="Pursley I."/>
            <person name="Horton D.L."/>
            <person name="Alikhan N.F."/>
            <person name="Baker D."/>
            <person name="Gharbi K."/>
            <person name="Hall N."/>
            <person name="Watson M."/>
            <person name="Adriaenssens E.M."/>
            <person name="Foster-Nyarko E."/>
            <person name="Jarju S."/>
            <person name="Secka A."/>
            <person name="Antonio M."/>
            <person name="Oren A."/>
            <person name="Chaudhuri R.R."/>
            <person name="La Ragione R."/>
            <person name="Hildebrand F."/>
            <person name="Pallen M.J."/>
        </authorList>
    </citation>
    <scope>NUCLEOTIDE SEQUENCE</scope>
    <source>
        <strain evidence="3">CHK154-7741</strain>
    </source>
</reference>
<keyword evidence="2" id="KW-0812">Transmembrane</keyword>
<gene>
    <name evidence="3" type="ORF">IAD26_09205</name>
</gene>
<evidence type="ECO:0000256" key="1">
    <source>
        <dbReference type="SAM" id="MobiDB-lite"/>
    </source>
</evidence>
<name>A0A9D1SRP7_9CLOT</name>
<evidence type="ECO:0000256" key="2">
    <source>
        <dbReference type="SAM" id="Phobius"/>
    </source>
</evidence>
<organism evidence="3 4">
    <name type="scientific">Candidatus Limenecus avicola</name>
    <dbReference type="NCBI Taxonomy" id="2840847"/>
    <lineage>
        <taxon>Bacteria</taxon>
        <taxon>Bacillati</taxon>
        <taxon>Bacillota</taxon>
        <taxon>Clostridia</taxon>
        <taxon>Eubacteriales</taxon>
        <taxon>Clostridiaceae</taxon>
        <taxon>Clostridiaceae incertae sedis</taxon>
        <taxon>Candidatus Limenecus</taxon>
    </lineage>
</organism>
<proteinExistence type="predicted"/>